<gene>
    <name evidence="1" type="ORF">GIB67_032170</name>
</gene>
<protein>
    <submittedName>
        <fullName evidence="1">Uncharacterized protein</fullName>
    </submittedName>
</protein>
<feature type="non-terminal residue" evidence="1">
    <location>
        <position position="104"/>
    </location>
</feature>
<sequence>MFDPGDLSLQQGRASLNQDQDYCGLWSNSLRLLWNYNGVFERKTWTFNPFKWNSMHFVKVIICCKIDSFIVVRSDFLRALEEFLFSVCRYSYTLCICYLKKVVC</sequence>
<dbReference type="EMBL" id="JACGCM010001193">
    <property type="protein sequence ID" value="KAF6159399.1"/>
    <property type="molecule type" value="Genomic_DNA"/>
</dbReference>
<comment type="caution">
    <text evidence="1">The sequence shown here is derived from an EMBL/GenBank/DDBJ whole genome shotgun (WGS) entry which is preliminary data.</text>
</comment>
<name>A0A7J7MWS8_9MAGN</name>
<dbReference type="AlphaFoldDB" id="A0A7J7MWS8"/>
<accession>A0A7J7MWS8</accession>
<proteinExistence type="predicted"/>
<evidence type="ECO:0000313" key="2">
    <source>
        <dbReference type="Proteomes" id="UP000541444"/>
    </source>
</evidence>
<dbReference type="Proteomes" id="UP000541444">
    <property type="component" value="Unassembled WGS sequence"/>
</dbReference>
<reference evidence="1 2" key="1">
    <citation type="journal article" date="2020" name="IScience">
        <title>Genome Sequencing of the Endangered Kingdonia uniflora (Circaeasteraceae, Ranunculales) Reveals Potential Mechanisms of Evolutionary Specialization.</title>
        <authorList>
            <person name="Sun Y."/>
            <person name="Deng T."/>
            <person name="Zhang A."/>
            <person name="Moore M.J."/>
            <person name="Landis J.B."/>
            <person name="Lin N."/>
            <person name="Zhang H."/>
            <person name="Zhang X."/>
            <person name="Huang J."/>
            <person name="Zhang X."/>
            <person name="Sun H."/>
            <person name="Wang H."/>
        </authorList>
    </citation>
    <scope>NUCLEOTIDE SEQUENCE [LARGE SCALE GENOMIC DNA]</scope>
    <source>
        <strain evidence="1">TB1705</strain>
        <tissue evidence="1">Leaf</tissue>
    </source>
</reference>
<keyword evidence="2" id="KW-1185">Reference proteome</keyword>
<evidence type="ECO:0000313" key="1">
    <source>
        <dbReference type="EMBL" id="KAF6159399.1"/>
    </source>
</evidence>
<organism evidence="1 2">
    <name type="scientific">Kingdonia uniflora</name>
    <dbReference type="NCBI Taxonomy" id="39325"/>
    <lineage>
        <taxon>Eukaryota</taxon>
        <taxon>Viridiplantae</taxon>
        <taxon>Streptophyta</taxon>
        <taxon>Embryophyta</taxon>
        <taxon>Tracheophyta</taxon>
        <taxon>Spermatophyta</taxon>
        <taxon>Magnoliopsida</taxon>
        <taxon>Ranunculales</taxon>
        <taxon>Circaeasteraceae</taxon>
        <taxon>Kingdonia</taxon>
    </lineage>
</organism>